<dbReference type="EMBL" id="CAFBNK010000072">
    <property type="protein sequence ID" value="CAB4949071.1"/>
    <property type="molecule type" value="Genomic_DNA"/>
</dbReference>
<accession>A0A6J7N4S8</accession>
<name>A0A6J7N4S8_9ZZZZ</name>
<protein>
    <submittedName>
        <fullName evidence="10">Unannotated protein</fullName>
    </submittedName>
</protein>
<dbReference type="SUPFAM" id="SSF161098">
    <property type="entry name" value="MetI-like"/>
    <property type="match status" value="1"/>
</dbReference>
<keyword evidence="2" id="KW-0813">Transport</keyword>
<dbReference type="EMBL" id="CAFBOU010000018">
    <property type="protein sequence ID" value="CAB4987155.1"/>
    <property type="molecule type" value="Genomic_DNA"/>
</dbReference>
<evidence type="ECO:0000256" key="4">
    <source>
        <dbReference type="ARBA" id="ARBA00022692"/>
    </source>
</evidence>
<feature type="domain" description="ABC transmembrane type-1" evidence="8">
    <location>
        <begin position="56"/>
        <end position="272"/>
    </location>
</feature>
<dbReference type="PROSITE" id="PS50928">
    <property type="entry name" value="ABC_TM1"/>
    <property type="match status" value="1"/>
</dbReference>
<comment type="subcellular location">
    <subcellularLocation>
        <location evidence="1">Cell membrane</location>
        <topology evidence="1">Multi-pass membrane protein</topology>
    </subcellularLocation>
</comment>
<sequence length="282" mass="32074">MGSPALVLFLAFYLYPALQNLQFATRRWDGISEPENVGFRNFTNLLTNDDLFYKTLGNNIEFTFLVVIFQTALALLFAVYLVKNTKTTIALRTLYFFPTILSSVSVGMIWLFLYDPNFGALNLFFKSVGLPSFALNWLGSETSALYAIAFTQVWFHTGQMMVVYIAGLQQIPKELYEAAEVDGASRWKQFTKITWPMAMPTTLVVMAYTTVQSFRAFDLIMVMTNSTAGPNNATSIFSTLVFFTLFNELRLGYAAAQTIFMVLTLVLITWLQRRAFGKRYEK</sequence>
<keyword evidence="3" id="KW-1003">Cell membrane</keyword>
<dbReference type="Gene3D" id="1.10.3720.10">
    <property type="entry name" value="MetI-like"/>
    <property type="match status" value="1"/>
</dbReference>
<feature type="transmembrane region" description="Helical" evidence="7">
    <location>
        <begin position="94"/>
        <end position="114"/>
    </location>
</feature>
<keyword evidence="4 7" id="KW-0812">Transmembrane</keyword>
<keyword evidence="5 7" id="KW-1133">Transmembrane helix</keyword>
<reference evidence="10" key="1">
    <citation type="submission" date="2020-05" db="EMBL/GenBank/DDBJ databases">
        <authorList>
            <person name="Chiriac C."/>
            <person name="Salcher M."/>
            <person name="Ghai R."/>
            <person name="Kavagutti S V."/>
        </authorList>
    </citation>
    <scope>NUCLEOTIDE SEQUENCE</scope>
</reference>
<evidence type="ECO:0000256" key="5">
    <source>
        <dbReference type="ARBA" id="ARBA00022989"/>
    </source>
</evidence>
<gene>
    <name evidence="9" type="ORF">UFOPK3786_00493</name>
    <name evidence="10" type="ORF">UFOPK4010_00367</name>
</gene>
<feature type="transmembrane region" description="Helical" evidence="7">
    <location>
        <begin position="134"/>
        <end position="155"/>
    </location>
</feature>
<evidence type="ECO:0000256" key="6">
    <source>
        <dbReference type="ARBA" id="ARBA00023136"/>
    </source>
</evidence>
<dbReference type="GO" id="GO:0055085">
    <property type="term" value="P:transmembrane transport"/>
    <property type="evidence" value="ECO:0007669"/>
    <property type="project" value="InterPro"/>
</dbReference>
<dbReference type="InterPro" id="IPR035906">
    <property type="entry name" value="MetI-like_sf"/>
</dbReference>
<proteinExistence type="predicted"/>
<evidence type="ECO:0000259" key="8">
    <source>
        <dbReference type="PROSITE" id="PS50928"/>
    </source>
</evidence>
<dbReference type="GO" id="GO:0005886">
    <property type="term" value="C:plasma membrane"/>
    <property type="evidence" value="ECO:0007669"/>
    <property type="project" value="UniProtKB-SubCell"/>
</dbReference>
<dbReference type="InterPro" id="IPR000515">
    <property type="entry name" value="MetI-like"/>
</dbReference>
<dbReference type="CDD" id="cd06261">
    <property type="entry name" value="TM_PBP2"/>
    <property type="match status" value="1"/>
</dbReference>
<evidence type="ECO:0000313" key="9">
    <source>
        <dbReference type="EMBL" id="CAB4949071.1"/>
    </source>
</evidence>
<evidence type="ECO:0000256" key="1">
    <source>
        <dbReference type="ARBA" id="ARBA00004651"/>
    </source>
</evidence>
<evidence type="ECO:0000256" key="2">
    <source>
        <dbReference type="ARBA" id="ARBA00022448"/>
    </source>
</evidence>
<feature type="transmembrane region" description="Helical" evidence="7">
    <location>
        <begin position="193"/>
        <end position="211"/>
    </location>
</feature>
<evidence type="ECO:0000313" key="10">
    <source>
        <dbReference type="EMBL" id="CAB4987155.1"/>
    </source>
</evidence>
<dbReference type="AlphaFoldDB" id="A0A6J7N4S8"/>
<evidence type="ECO:0000256" key="3">
    <source>
        <dbReference type="ARBA" id="ARBA00022475"/>
    </source>
</evidence>
<organism evidence="10">
    <name type="scientific">freshwater metagenome</name>
    <dbReference type="NCBI Taxonomy" id="449393"/>
    <lineage>
        <taxon>unclassified sequences</taxon>
        <taxon>metagenomes</taxon>
        <taxon>ecological metagenomes</taxon>
    </lineage>
</organism>
<feature type="transmembrane region" description="Helical" evidence="7">
    <location>
        <begin position="62"/>
        <end position="82"/>
    </location>
</feature>
<feature type="transmembrane region" description="Helical" evidence="7">
    <location>
        <begin position="251"/>
        <end position="271"/>
    </location>
</feature>
<dbReference type="InterPro" id="IPR051393">
    <property type="entry name" value="ABC_transporter_permease"/>
</dbReference>
<dbReference type="Pfam" id="PF00528">
    <property type="entry name" value="BPD_transp_1"/>
    <property type="match status" value="1"/>
</dbReference>
<dbReference type="PANTHER" id="PTHR30193:SF37">
    <property type="entry name" value="INNER MEMBRANE ABC TRANSPORTER PERMEASE PROTEIN YCJO"/>
    <property type="match status" value="1"/>
</dbReference>
<dbReference type="PANTHER" id="PTHR30193">
    <property type="entry name" value="ABC TRANSPORTER PERMEASE PROTEIN"/>
    <property type="match status" value="1"/>
</dbReference>
<evidence type="ECO:0000256" key="7">
    <source>
        <dbReference type="SAM" id="Phobius"/>
    </source>
</evidence>
<keyword evidence="6 7" id="KW-0472">Membrane</keyword>